<dbReference type="SUPFAM" id="SSF63829">
    <property type="entry name" value="Calcium-dependent phosphotriesterase"/>
    <property type="match status" value="1"/>
</dbReference>
<keyword evidence="3" id="KW-1185">Reference proteome</keyword>
<dbReference type="RefSeq" id="WP_369314361.1">
    <property type="nucleotide sequence ID" value="NZ_JBEHZE010000001.1"/>
</dbReference>
<comment type="caution">
    <text evidence="2">The sequence shown here is derived from an EMBL/GenBank/DDBJ whole genome shotgun (WGS) entry which is preliminary data.</text>
</comment>
<dbReference type="InterPro" id="IPR011042">
    <property type="entry name" value="6-blade_b-propeller_TolB-like"/>
</dbReference>
<evidence type="ECO:0000313" key="2">
    <source>
        <dbReference type="EMBL" id="MEX6634376.1"/>
    </source>
</evidence>
<accession>A0ABV3Z6D3</accession>
<evidence type="ECO:0000259" key="1">
    <source>
        <dbReference type="Pfam" id="PF08450"/>
    </source>
</evidence>
<dbReference type="PANTHER" id="PTHR11799:SF12">
    <property type="entry name" value="PARAOXONASE-RELATED"/>
    <property type="match status" value="1"/>
</dbReference>
<evidence type="ECO:0000313" key="3">
    <source>
        <dbReference type="Proteomes" id="UP001560685"/>
    </source>
</evidence>
<feature type="domain" description="SMP-30/Gluconolactonase/LRE-like region" evidence="1">
    <location>
        <begin position="140"/>
        <end position="315"/>
    </location>
</feature>
<sequence>MLFPPVFMRFWLFIFAVLVVLLGVLSFNLHVFNYFSRIESISIAHCTPVSGIPGPEDIEIDPRHGRAFISSLDRRSAQSRGAIHVFALNDPLAAAGFRDRTMGVPEDFRPLGLDYYEDGDIRRLFVVNEAGPAIEIFDVADNGDLTHVETMSERRLMSPNNIVATGSRAFYVTNDVRGGRVGPMANLAFLFRLGSGEVFYVDGKAWRLEAEGLKFANGLALSPDGGSLYVAETAGKSVQVYDRNAVNGALRHRQAISLPSSPDNLNIDENGSIWVGALPKPLTVPQLLSDRKAHAASEVFQIDPSGAVSTVYRNDGAEISATTVAARLANKLLIGALYDEKFLFCELPKSVD</sequence>
<dbReference type="InterPro" id="IPR051288">
    <property type="entry name" value="Serum_paraoxonase/arylesterase"/>
</dbReference>
<organism evidence="2 3">
    <name type="scientific">Hyphococcus lacteus</name>
    <dbReference type="NCBI Taxonomy" id="3143536"/>
    <lineage>
        <taxon>Bacteria</taxon>
        <taxon>Pseudomonadati</taxon>
        <taxon>Pseudomonadota</taxon>
        <taxon>Alphaproteobacteria</taxon>
        <taxon>Parvularculales</taxon>
        <taxon>Parvularculaceae</taxon>
        <taxon>Hyphococcus</taxon>
    </lineage>
</organism>
<reference evidence="2 3" key="1">
    <citation type="submission" date="2024-05" db="EMBL/GenBank/DDBJ databases">
        <title>Three bacterial strains, DH-69, EH-24, and ECK-19 isolated from coastal sediments.</title>
        <authorList>
            <person name="Ye Y.-Q."/>
            <person name="Du Z.-J."/>
        </authorList>
    </citation>
    <scope>NUCLEOTIDE SEQUENCE [LARGE SCALE GENOMIC DNA]</scope>
    <source>
        <strain evidence="2 3">ECK-19</strain>
    </source>
</reference>
<dbReference type="PANTHER" id="PTHR11799">
    <property type="entry name" value="PARAOXONASE"/>
    <property type="match status" value="1"/>
</dbReference>
<protein>
    <submittedName>
        <fullName evidence="2">SMP-30/gluconolactonase/LRE family protein</fullName>
    </submittedName>
</protein>
<dbReference type="Pfam" id="PF08450">
    <property type="entry name" value="SGL"/>
    <property type="match status" value="1"/>
</dbReference>
<dbReference type="InterPro" id="IPR013658">
    <property type="entry name" value="SGL"/>
</dbReference>
<gene>
    <name evidence="2" type="ORF">ABFZ84_12545</name>
</gene>
<name>A0ABV3Z6D3_9PROT</name>
<proteinExistence type="predicted"/>
<dbReference type="Gene3D" id="2.120.10.30">
    <property type="entry name" value="TolB, C-terminal domain"/>
    <property type="match status" value="1"/>
</dbReference>
<dbReference type="EMBL" id="JBEHZE010000001">
    <property type="protein sequence ID" value="MEX6634376.1"/>
    <property type="molecule type" value="Genomic_DNA"/>
</dbReference>
<dbReference type="Proteomes" id="UP001560685">
    <property type="component" value="Unassembled WGS sequence"/>
</dbReference>